<feature type="region of interest" description="Disordered" evidence="9">
    <location>
        <begin position="193"/>
        <end position="226"/>
    </location>
</feature>
<dbReference type="PANTHER" id="PTHR13900:SF0">
    <property type="entry name" value="TRANSCRIPTION INITIATION FACTOR TFIID SUBUNIT 1"/>
    <property type="match status" value="1"/>
</dbReference>
<dbReference type="PROSITE" id="PS50014">
    <property type="entry name" value="BROMODOMAIN_2"/>
    <property type="match status" value="2"/>
</dbReference>
<evidence type="ECO:0000256" key="3">
    <source>
        <dbReference type="ARBA" id="ARBA00023015"/>
    </source>
</evidence>
<feature type="compositionally biased region" description="Low complexity" evidence="9">
    <location>
        <begin position="1937"/>
        <end position="1951"/>
    </location>
</feature>
<dbReference type="PROSITE" id="PS00633">
    <property type="entry name" value="BROMODOMAIN_1"/>
    <property type="match status" value="2"/>
</dbReference>
<keyword evidence="12" id="KW-1185">Reference proteome</keyword>
<feature type="compositionally biased region" description="Polar residues" evidence="9">
    <location>
        <begin position="1913"/>
        <end position="1924"/>
    </location>
</feature>
<protein>
    <recommendedName>
        <fullName evidence="7">Transcription initiation factor TFIID subunit 1</fullName>
    </recommendedName>
</protein>
<dbReference type="Pfam" id="PF15288">
    <property type="entry name" value="zf-CCHC_6"/>
    <property type="match status" value="1"/>
</dbReference>
<keyword evidence="4 8" id="KW-0103">Bromodomain</keyword>
<dbReference type="InterPro" id="IPR036741">
    <property type="entry name" value="TAFII-230_TBP-bd_sf"/>
</dbReference>
<dbReference type="CDD" id="cd05511">
    <property type="entry name" value="Bromo_TFIID"/>
    <property type="match status" value="2"/>
</dbReference>
<feature type="domain" description="Bromo" evidence="10">
    <location>
        <begin position="1497"/>
        <end position="1567"/>
    </location>
</feature>
<evidence type="ECO:0000256" key="7">
    <source>
        <dbReference type="ARBA" id="ARBA00040102"/>
    </source>
</evidence>
<dbReference type="InterPro" id="IPR041670">
    <property type="entry name" value="Znf-CCHC_6"/>
</dbReference>
<keyword evidence="3" id="KW-0805">Transcription regulation</keyword>
<dbReference type="SMART" id="SM00297">
    <property type="entry name" value="BROMO"/>
    <property type="match status" value="2"/>
</dbReference>
<feature type="region of interest" description="Disordered" evidence="9">
    <location>
        <begin position="1902"/>
        <end position="1951"/>
    </location>
</feature>
<evidence type="ECO:0000313" key="12">
    <source>
        <dbReference type="Proteomes" id="UP001367676"/>
    </source>
</evidence>
<dbReference type="Gene3D" id="1.10.1100.10">
    <property type="entry name" value="TAFII-230 TBP-binding domain"/>
    <property type="match status" value="1"/>
</dbReference>
<dbReference type="Pfam" id="PF15766">
    <property type="entry name" value="DUF4695"/>
    <property type="match status" value="1"/>
</dbReference>
<dbReference type="GO" id="GO:0016251">
    <property type="term" value="F:RNA polymerase II general transcription initiation factor activity"/>
    <property type="evidence" value="ECO:0007669"/>
    <property type="project" value="InterPro"/>
</dbReference>
<keyword evidence="6" id="KW-0539">Nucleus</keyword>
<feature type="region of interest" description="Disordered" evidence="9">
    <location>
        <begin position="1191"/>
        <end position="1237"/>
    </location>
</feature>
<dbReference type="Pfam" id="PF12157">
    <property type="entry name" value="DUF3591"/>
    <property type="match status" value="1"/>
</dbReference>
<feature type="compositionally biased region" description="Polar residues" evidence="9">
    <location>
        <begin position="1618"/>
        <end position="1627"/>
    </location>
</feature>
<accession>A0AAN9TTM2</accession>
<dbReference type="InterPro" id="IPR018359">
    <property type="entry name" value="Bromodomain_CS"/>
</dbReference>
<evidence type="ECO:0000256" key="8">
    <source>
        <dbReference type="PROSITE-ProRule" id="PRU00035"/>
    </source>
</evidence>
<evidence type="ECO:0000256" key="2">
    <source>
        <dbReference type="ARBA" id="ARBA00009064"/>
    </source>
</evidence>
<name>A0AAN9TTM2_9HEMI</name>
<comment type="subcellular location">
    <subcellularLocation>
        <location evidence="1">Nucleus</location>
    </subcellularLocation>
</comment>
<dbReference type="Proteomes" id="UP001367676">
    <property type="component" value="Unassembled WGS sequence"/>
</dbReference>
<comment type="similarity">
    <text evidence="2">Belongs to the TAF1 family.</text>
</comment>
<evidence type="ECO:0000256" key="5">
    <source>
        <dbReference type="ARBA" id="ARBA00023163"/>
    </source>
</evidence>
<proteinExistence type="inferred from homology"/>
<comment type="caution">
    <text evidence="11">The sequence shown here is derived from an EMBL/GenBank/DDBJ whole genome shotgun (WGS) entry which is preliminary data.</text>
</comment>
<feature type="compositionally biased region" description="Polar residues" evidence="9">
    <location>
        <begin position="1878"/>
        <end position="1887"/>
    </location>
</feature>
<dbReference type="InterPro" id="IPR001487">
    <property type="entry name" value="Bromodomain"/>
</dbReference>
<dbReference type="SUPFAM" id="SSF47055">
    <property type="entry name" value="TAF(II)230 TBP-binding fragment"/>
    <property type="match status" value="1"/>
</dbReference>
<dbReference type="SUPFAM" id="SSF47370">
    <property type="entry name" value="Bromodomain"/>
    <property type="match status" value="2"/>
</dbReference>
<feature type="compositionally biased region" description="Basic and acidic residues" evidence="9">
    <location>
        <begin position="1191"/>
        <end position="1201"/>
    </location>
</feature>
<dbReference type="EMBL" id="JBBCAQ010000004">
    <property type="protein sequence ID" value="KAK7603941.1"/>
    <property type="molecule type" value="Genomic_DNA"/>
</dbReference>
<dbReference type="Pfam" id="PF00439">
    <property type="entry name" value="Bromodomain"/>
    <property type="match status" value="2"/>
</dbReference>
<feature type="region of interest" description="Disordered" evidence="9">
    <location>
        <begin position="1829"/>
        <end position="1889"/>
    </location>
</feature>
<dbReference type="PRINTS" id="PR00503">
    <property type="entry name" value="BROMODOMAIN"/>
</dbReference>
<dbReference type="InterPro" id="IPR031521">
    <property type="entry name" value="DUF4695"/>
</dbReference>
<sequence length="1951" mass="222871">MDDNQSLFNLTSFLFGNVDETGCLEDDILDDDCKRHVNSLGKLGLQPLLTEIIGEDIIKSEKNDAECGSPVGFDVKSPSAKDYFDEKELASESTADEVAKNELDQLNGVLDENTPSFPKLSVSISRVSENVGGGAENRKRKLETPLAAMLPEKYAHVDVREFFPDFRFGKVLRFSRVFGPGKPASLPKIWRPVKKRRKREKVDNQAAEDSAKSSGWSLKYATPPTSPSRIMLDDEESFLQPIKTKENEKERENVRTVDTNKPRVADWRFGPAQHWYDQLGVPNTGEGFDYGFKKIEPKKSQLEDRRNEVPDESFLMVAQITWEDDIIWDVSEEIRKKVMENSNCKNNAAGWLPSHMNRTAQTLSQHVKGSITPLGNSMRLNPSQMNSSAKIINKYSLSGKQSVDDNTDDTWYSIFPVENEELVYGTWEDEVIWDPEAVPEIPKPKILTLDPNDENIILGIPDDVDPQKQRADNSTPVKVKIPHPHVKKSKLLLGKAGVINVLEEDTPPPPAKSPNHDPFNVSNDSYYMPRSSETSLKLKVGGANLIQHSTPVVELRAPFVQTQMGPIRLRNFHRPPLKRFSHGVCANPGPHQVMPLVKYIKKKAKLREQERIASGGGDVFFMRTPEDLTGRDGELILIEFCEEHPPLLNQVGMCSKIKNYYKRKVSKDDGPTKYRYGEIAYAHTSPFLGVLSPGKSIQVVENNMYRAPIYEHKIPETDFLVIRTRHQHYIREFDALFVAGQLCPLYEVPGPNSKRANNFVRDFLQVFIYRLFWRSKDTPKRIRMDDIRKAFPSHSESSIRKRLKQCADFKRTGNDSNWWVIKPDFRLPPEEEIRAMVSPEQCCAYFSMIAAEQRLKDAGYGEKFLFTPDDDDEDLQLKMDDEIKVAPWNTTRAYVQAMKGKCLLQLTGPADPTGCGEGFSYVRMPNKPMTKQSREEQETQPKRIVTGTDADLRRLSLNNAKALLRKFGVPEEEIKKLSRWEVIDVVRTLSTEKAKAGEEGMTKFSRGNRFSIAEHQERYKEECQRIFDLQNRVLSSREILSSDEGETSDEEDGSDIEEMGKNIEHMLENKKTSMQLSLEREEQERQELRKMMYGNSDKKTKDKKKEEEDVLNGFANNETGRVLKIYRTFRDLEGKEYTRMEVVRKQAVIDAYLKVRSTKDDGFIKQFAVEDDARKEEMKREKRRIQEQLRRIKRNQEKEHSVAGFQPAKRVNDESKRHTQDEVATTSSTPAPRRRPVKVKPDLKVKCGACGATGHMRTNRACPQYNGSALPVNVAMTQEQENEFSKQLNGEVEDLINVEGTKVKISSKLIKHAEDVKRRSLLLKVPKDALSRKRKSTSEQQCDYLKKYQKPVNRRRTDPLVVLSTILEGILKEMRSMENVQAFLFPVNAKRVPDYYNIVTRPMDLQTIRENIRQKKYQTRKDFLDDVNQIYENSALYNGAGSKLTTDAKRLLDLCCRRLGEKEDKLMRLEKIINPLLDDDDQVALSFILENIVEKLKKIPDTWAFMKPVDKRAVKDYYDVVKQPMDLGTICDNVKAHKYHSRKEFLYDIELILNNCIIYNGRESPYTERAQRMLKIAGTWLDEYDEHLTTLEQKIKLVQERAEVDSSSWYGGDDDQNQESLGNSPVYSKSQKDSGDVVDVDSDSKDFIKAETQQLLADDLHCSSEDDEADDDMMEEVKGEYNELSMLDEGQTQVAAAEAMMQLGSFPCFSTLSSDALAVDGFSCLAPTQVTENKNFDEDFVLCREEEHGKPEYVELMSGIPEEVSTVQEDLEISDSDEENRKIKDHDIDLMSENVITSSKAAAEMDDDDADGLKMDTVYPQPVKLLRLGSTPRRRRGDQDRYRTQPVTFSEIKEVDEENAEEEEPDVNRRMSAESGCVMNSKSSSDVNAKFEELFARRRVNRRLSARSDLQKKSSISSALATSENGKELCRPDEKSTSTTRSASETSVANT</sequence>
<keyword evidence="5" id="KW-0804">Transcription</keyword>
<reference evidence="11 12" key="1">
    <citation type="submission" date="2024-03" db="EMBL/GenBank/DDBJ databases">
        <title>Adaptation during the transition from Ophiocordyceps entomopathogen to insect associate is accompanied by gene loss and intensified selection.</title>
        <authorList>
            <person name="Ward C.M."/>
            <person name="Onetto C.A."/>
            <person name="Borneman A.R."/>
        </authorList>
    </citation>
    <scope>NUCLEOTIDE SEQUENCE [LARGE SCALE GENOMIC DNA]</scope>
    <source>
        <strain evidence="11">AWRI1</strain>
        <tissue evidence="11">Single Adult Female</tissue>
    </source>
</reference>
<dbReference type="Pfam" id="PF09247">
    <property type="entry name" value="TBP-binding"/>
    <property type="match status" value="1"/>
</dbReference>
<dbReference type="GO" id="GO:0005669">
    <property type="term" value="C:transcription factor TFIID complex"/>
    <property type="evidence" value="ECO:0007669"/>
    <property type="project" value="InterPro"/>
</dbReference>
<evidence type="ECO:0000313" key="11">
    <source>
        <dbReference type="EMBL" id="KAK7603941.1"/>
    </source>
</evidence>
<dbReference type="InterPro" id="IPR009067">
    <property type="entry name" value="TAF_II_230-bd"/>
</dbReference>
<evidence type="ECO:0000256" key="6">
    <source>
        <dbReference type="ARBA" id="ARBA00023242"/>
    </source>
</evidence>
<dbReference type="GO" id="GO:0004402">
    <property type="term" value="F:histone acetyltransferase activity"/>
    <property type="evidence" value="ECO:0007669"/>
    <property type="project" value="InterPro"/>
</dbReference>
<evidence type="ECO:0000256" key="9">
    <source>
        <dbReference type="SAM" id="MobiDB-lite"/>
    </source>
</evidence>
<dbReference type="InterPro" id="IPR040240">
    <property type="entry name" value="TAF1"/>
</dbReference>
<feature type="compositionally biased region" description="Basic and acidic residues" evidence="9">
    <location>
        <begin position="1210"/>
        <end position="1221"/>
    </location>
</feature>
<gene>
    <name evidence="11" type="ORF">V9T40_004214</name>
</gene>
<dbReference type="InterPro" id="IPR036427">
    <property type="entry name" value="Bromodomain-like_sf"/>
</dbReference>
<dbReference type="Gene3D" id="1.20.920.10">
    <property type="entry name" value="Bromodomain-like"/>
    <property type="match status" value="2"/>
</dbReference>
<organism evidence="11 12">
    <name type="scientific">Parthenolecanium corni</name>
    <dbReference type="NCBI Taxonomy" id="536013"/>
    <lineage>
        <taxon>Eukaryota</taxon>
        <taxon>Metazoa</taxon>
        <taxon>Ecdysozoa</taxon>
        <taxon>Arthropoda</taxon>
        <taxon>Hexapoda</taxon>
        <taxon>Insecta</taxon>
        <taxon>Pterygota</taxon>
        <taxon>Neoptera</taxon>
        <taxon>Paraneoptera</taxon>
        <taxon>Hemiptera</taxon>
        <taxon>Sternorrhyncha</taxon>
        <taxon>Coccoidea</taxon>
        <taxon>Coccidae</taxon>
        <taxon>Parthenolecanium</taxon>
    </lineage>
</organism>
<evidence type="ECO:0000259" key="10">
    <source>
        <dbReference type="PROSITE" id="PS50014"/>
    </source>
</evidence>
<dbReference type="GO" id="GO:0051123">
    <property type="term" value="P:RNA polymerase II preinitiation complex assembly"/>
    <property type="evidence" value="ECO:0007669"/>
    <property type="project" value="TreeGrafter"/>
</dbReference>
<feature type="domain" description="Bromo" evidence="10">
    <location>
        <begin position="1375"/>
        <end position="1445"/>
    </location>
</feature>
<dbReference type="GO" id="GO:0017025">
    <property type="term" value="F:TBP-class protein binding"/>
    <property type="evidence" value="ECO:0007669"/>
    <property type="project" value="InterPro"/>
</dbReference>
<feature type="compositionally biased region" description="Basic and acidic residues" evidence="9">
    <location>
        <begin position="1925"/>
        <end position="1936"/>
    </location>
</feature>
<dbReference type="PANTHER" id="PTHR13900">
    <property type="entry name" value="TRANSCRIPTION INITIATION FACTOR TFIID"/>
    <property type="match status" value="1"/>
</dbReference>
<feature type="region of interest" description="Disordered" evidence="9">
    <location>
        <begin position="1606"/>
        <end position="1640"/>
    </location>
</feature>
<dbReference type="InterPro" id="IPR022591">
    <property type="entry name" value="TAF1_HAT_dom"/>
</dbReference>
<feature type="compositionally biased region" description="Acidic residues" evidence="9">
    <location>
        <begin position="1854"/>
        <end position="1865"/>
    </location>
</feature>
<evidence type="ECO:0000256" key="4">
    <source>
        <dbReference type="ARBA" id="ARBA00023117"/>
    </source>
</evidence>
<evidence type="ECO:0000256" key="1">
    <source>
        <dbReference type="ARBA" id="ARBA00004123"/>
    </source>
</evidence>